<protein>
    <submittedName>
        <fullName evidence="4">FAD-binding protein</fullName>
    </submittedName>
</protein>
<dbReference type="Pfam" id="PF01565">
    <property type="entry name" value="FAD_binding_4"/>
    <property type="match status" value="1"/>
</dbReference>
<keyword evidence="2" id="KW-0274">FAD</keyword>
<dbReference type="PANTHER" id="PTHR11748">
    <property type="entry name" value="D-LACTATE DEHYDROGENASE"/>
    <property type="match status" value="1"/>
</dbReference>
<dbReference type="RefSeq" id="WP_269423044.1">
    <property type="nucleotide sequence ID" value="NZ_JAPWGY010000002.1"/>
</dbReference>
<name>A0ABT4LIF2_9PROT</name>
<accession>A0ABT4LIF2</accession>
<evidence type="ECO:0000256" key="1">
    <source>
        <dbReference type="ARBA" id="ARBA00022630"/>
    </source>
</evidence>
<dbReference type="Proteomes" id="UP001069802">
    <property type="component" value="Unassembled WGS sequence"/>
</dbReference>
<dbReference type="Gene3D" id="3.30.465.10">
    <property type="match status" value="1"/>
</dbReference>
<dbReference type="PROSITE" id="PS51387">
    <property type="entry name" value="FAD_PCMH"/>
    <property type="match status" value="1"/>
</dbReference>
<sequence>MNRLKPENAQQLEDTVKWALSSGSTLEILGSGSKKALGREVDCSCQLDLSGLRGITLYEPAELVLSARAGTPLQEVIETLRAENQYLAFEPLDYGPLLKGQSDTGTVGGMIASNLSGPRRLKAGAARDHFLGFSAVSGRGETFKSGGRVVKNVTGYDLMKLLAGSFGTLAVMSDVTFKVLPAPPEEKSYLLAGLSDAEASRAMILALNSACEVSSAAHVPVSVARDLKGCAGEKSVTAFRLEGHAPSVRYRLDRLEKLLESFGKGRITATTESRVLWSSLRDATPLQDEGSSLHSIWRVSVSPAQGWRYVEALNLGPEERCFYDWGGGLIWLSLKGGNNAVKVRELLEKISGHASLVRAPVDAPDRKIPTQPLGAGEHLLFKRIKQNFDPEGILNPGRLYDDL</sequence>
<dbReference type="EMBL" id="JAPWGY010000002">
    <property type="protein sequence ID" value="MCZ4280874.1"/>
    <property type="molecule type" value="Genomic_DNA"/>
</dbReference>
<dbReference type="SUPFAM" id="SSF56176">
    <property type="entry name" value="FAD-binding/transporter-associated domain-like"/>
    <property type="match status" value="1"/>
</dbReference>
<dbReference type="Gene3D" id="1.10.45.10">
    <property type="entry name" value="Vanillyl-alcohol Oxidase, Chain A, domain 4"/>
    <property type="match status" value="1"/>
</dbReference>
<evidence type="ECO:0000313" key="5">
    <source>
        <dbReference type="Proteomes" id="UP001069802"/>
    </source>
</evidence>
<organism evidence="4 5">
    <name type="scientific">Kiloniella laminariae</name>
    <dbReference type="NCBI Taxonomy" id="454162"/>
    <lineage>
        <taxon>Bacteria</taxon>
        <taxon>Pseudomonadati</taxon>
        <taxon>Pseudomonadota</taxon>
        <taxon>Alphaproteobacteria</taxon>
        <taxon>Rhodospirillales</taxon>
        <taxon>Kiloniellaceae</taxon>
        <taxon>Kiloniella</taxon>
    </lineage>
</organism>
<gene>
    <name evidence="4" type="ORF">O4H49_08810</name>
</gene>
<evidence type="ECO:0000259" key="3">
    <source>
        <dbReference type="PROSITE" id="PS51387"/>
    </source>
</evidence>
<dbReference type="InterPro" id="IPR036318">
    <property type="entry name" value="FAD-bd_PCMH-like_sf"/>
</dbReference>
<dbReference type="InterPro" id="IPR006094">
    <property type="entry name" value="Oxid_FAD_bind_N"/>
</dbReference>
<reference evidence="4" key="1">
    <citation type="submission" date="2022-12" db="EMBL/GenBank/DDBJ databases">
        <title>Bacterial isolates from different developmental stages of Nematostella vectensis.</title>
        <authorList>
            <person name="Fraune S."/>
        </authorList>
    </citation>
    <scope>NUCLEOTIDE SEQUENCE</scope>
    <source>
        <strain evidence="4">G21630-S1</strain>
    </source>
</reference>
<dbReference type="InterPro" id="IPR016169">
    <property type="entry name" value="FAD-bd_PCMH_sub2"/>
</dbReference>
<dbReference type="InterPro" id="IPR016166">
    <property type="entry name" value="FAD-bd_PCMH"/>
</dbReference>
<dbReference type="InterPro" id="IPR016171">
    <property type="entry name" value="Vanillyl_alc_oxidase_C-sub2"/>
</dbReference>
<keyword evidence="1" id="KW-0285">Flavoprotein</keyword>
<comment type="caution">
    <text evidence="4">The sequence shown here is derived from an EMBL/GenBank/DDBJ whole genome shotgun (WGS) entry which is preliminary data.</text>
</comment>
<dbReference type="PANTHER" id="PTHR11748:SF103">
    <property type="entry name" value="GLYCOLATE OXIDASE SUBUNIT GLCE"/>
    <property type="match status" value="1"/>
</dbReference>
<evidence type="ECO:0000256" key="2">
    <source>
        <dbReference type="ARBA" id="ARBA00022827"/>
    </source>
</evidence>
<evidence type="ECO:0000313" key="4">
    <source>
        <dbReference type="EMBL" id="MCZ4280874.1"/>
    </source>
</evidence>
<proteinExistence type="predicted"/>
<dbReference type="SUPFAM" id="SSF55103">
    <property type="entry name" value="FAD-linked oxidases, C-terminal domain"/>
    <property type="match status" value="1"/>
</dbReference>
<feature type="domain" description="FAD-binding PCMH-type" evidence="3">
    <location>
        <begin position="1"/>
        <end position="182"/>
    </location>
</feature>
<keyword evidence="5" id="KW-1185">Reference proteome</keyword>
<dbReference type="InterPro" id="IPR016164">
    <property type="entry name" value="FAD-linked_Oxase-like_C"/>
</dbReference>